<dbReference type="PANTHER" id="PTHR13149:SF0">
    <property type="entry name" value="VACUOLAR PROTEIN-SORTING-ASSOCIATED PROTEIN 25"/>
    <property type="match status" value="1"/>
</dbReference>
<dbReference type="InterPro" id="IPR008570">
    <property type="entry name" value="ESCRT-II_cplx_Vps25-sub"/>
</dbReference>
<dbReference type="Proteomes" id="UP000321408">
    <property type="component" value="Chromosome"/>
</dbReference>
<keyword evidence="2" id="KW-1185">Reference proteome</keyword>
<dbReference type="GO" id="GO:0005198">
    <property type="term" value="F:structural molecule activity"/>
    <property type="evidence" value="ECO:0007669"/>
    <property type="project" value="TreeGrafter"/>
</dbReference>
<dbReference type="KEGG" id="psyt:DSAG12_03698"/>
<dbReference type="SUPFAM" id="SSF46785">
    <property type="entry name" value="Winged helix' DNA-binding domain"/>
    <property type="match status" value="1"/>
</dbReference>
<dbReference type="SMR" id="A0A5B9DGH8"/>
<dbReference type="GO" id="GO:0042803">
    <property type="term" value="F:protein homodimerization activity"/>
    <property type="evidence" value="ECO:0007669"/>
    <property type="project" value="TreeGrafter"/>
</dbReference>
<protein>
    <submittedName>
        <fullName evidence="1">Uncharacterized protein</fullName>
    </submittedName>
</protein>
<dbReference type="GO" id="GO:0043328">
    <property type="term" value="P:protein transport to vacuole involved in ubiquitin-dependent protein catabolic process via the multivesicular body sorting pathway"/>
    <property type="evidence" value="ECO:0007669"/>
    <property type="project" value="TreeGrafter"/>
</dbReference>
<dbReference type="AlphaFoldDB" id="A0A5B9DGH8"/>
<sequence>MIALEEEVASETLIAEKSPYEKLIELHEWIELPQYGFMYSVPNKKKNKDDYMSWRDEWSQVLLDYAKVGTFHIIFLKRLLTEKPFNKFIDRKNAINELAEGLVEKNLGKWIKKKEALRVYWKSIEEWVSVIEKWAQDHAIFDVIMIPDIRNSDQEFAALPVEDLREIFKKIEKQGKADMVEIDKDQFGIKFKFS</sequence>
<dbReference type="Gene3D" id="1.10.10.10">
    <property type="entry name" value="Winged helix-like DNA-binding domain superfamily/Winged helix DNA-binding domain"/>
    <property type="match status" value="1"/>
</dbReference>
<gene>
    <name evidence="1" type="ORF">DSAG12_03698</name>
</gene>
<dbReference type="RefSeq" id="WP_147664742.1">
    <property type="nucleotide sequence ID" value="NZ_CP042905.2"/>
</dbReference>
<reference evidence="1 2" key="2">
    <citation type="journal article" date="2024" name="Int. J. Syst. Evol. Microbiol.">
        <title>Promethearchaeum syntrophicum gen. nov., sp. nov., an anaerobic, obligately syntrophic archaeon, the first isolate of the lineage 'Asgard' archaea, and proposal of the new archaeal phylum Promethearchaeota phyl. nov. and kingdom Promethearchaeati regn. nov.</title>
        <authorList>
            <person name="Imachi H."/>
            <person name="Nobu M.K."/>
            <person name="Kato S."/>
            <person name="Takaki Y."/>
            <person name="Miyazaki M."/>
            <person name="Miyata M."/>
            <person name="Ogawara M."/>
            <person name="Saito Y."/>
            <person name="Sakai S."/>
            <person name="Tahara Y.O."/>
            <person name="Takano Y."/>
            <person name="Tasumi E."/>
            <person name="Uematsu K."/>
            <person name="Yoshimura T."/>
            <person name="Itoh T."/>
            <person name="Ohkuma M."/>
            <person name="Takai K."/>
        </authorList>
    </citation>
    <scope>NUCLEOTIDE SEQUENCE [LARGE SCALE GENOMIC DNA]</scope>
    <source>
        <strain evidence="1 2">MK-D1</strain>
    </source>
</reference>
<organism evidence="1 2">
    <name type="scientific">Promethearchaeum syntrophicum</name>
    <dbReference type="NCBI Taxonomy" id="2594042"/>
    <lineage>
        <taxon>Archaea</taxon>
        <taxon>Promethearchaeati</taxon>
        <taxon>Promethearchaeota</taxon>
        <taxon>Promethearchaeia</taxon>
        <taxon>Promethearchaeales</taxon>
        <taxon>Promethearchaeaceae</taxon>
        <taxon>Promethearchaeum</taxon>
    </lineage>
</organism>
<evidence type="ECO:0000313" key="1">
    <source>
        <dbReference type="EMBL" id="QEE17860.1"/>
    </source>
</evidence>
<dbReference type="InterPro" id="IPR036390">
    <property type="entry name" value="WH_DNA-bd_sf"/>
</dbReference>
<proteinExistence type="predicted"/>
<evidence type="ECO:0000313" key="2">
    <source>
        <dbReference type="Proteomes" id="UP000321408"/>
    </source>
</evidence>
<accession>A0A5B9DGH8</accession>
<dbReference type="GeneID" id="41331666"/>
<dbReference type="Pfam" id="PF05871">
    <property type="entry name" value="ESCRT-II"/>
    <property type="match status" value="1"/>
</dbReference>
<reference evidence="1 2" key="1">
    <citation type="journal article" date="2020" name="Nature">
        <title>Isolation of an archaeon at the prokaryote-eukaryote interface.</title>
        <authorList>
            <person name="Imachi H."/>
            <person name="Nobu M.K."/>
            <person name="Nakahara N."/>
            <person name="Morono Y."/>
            <person name="Ogawara M."/>
            <person name="Takaki Y."/>
            <person name="Takano Y."/>
            <person name="Uematsu K."/>
            <person name="Ikuta T."/>
            <person name="Ito M."/>
            <person name="Matsui Y."/>
            <person name="Miyazaki M."/>
            <person name="Murata K."/>
            <person name="Saito Y."/>
            <person name="Sakai S."/>
            <person name="Song C."/>
            <person name="Tasumi E."/>
            <person name="Yamanaka Y."/>
            <person name="Yamaguchi T."/>
            <person name="Kamagata Y."/>
            <person name="Tamaki H."/>
            <person name="Takai K."/>
        </authorList>
    </citation>
    <scope>NUCLEOTIDE SEQUENCE [LARGE SCALE GENOMIC DNA]</scope>
    <source>
        <strain evidence="1 2">MK-D1</strain>
    </source>
</reference>
<dbReference type="InterPro" id="IPR036388">
    <property type="entry name" value="WH-like_DNA-bd_sf"/>
</dbReference>
<dbReference type="PANTHER" id="PTHR13149">
    <property type="entry name" value="VACUOLAR PROTEIN SORTING-ASSOCIATED PROTEIN VPS25"/>
    <property type="match status" value="1"/>
</dbReference>
<dbReference type="EMBL" id="CP042905">
    <property type="protein sequence ID" value="QEE17860.1"/>
    <property type="molecule type" value="Genomic_DNA"/>
</dbReference>
<name>A0A5B9DGH8_9ARCH</name>